<accession>A0A7R8X4P8</accession>
<dbReference type="Pfam" id="PF23353">
    <property type="entry name" value="BBS2_hp"/>
    <property type="match status" value="1"/>
</dbReference>
<name>A0A7R8X4P8_9CRUS</name>
<proteinExistence type="predicted"/>
<dbReference type="GO" id="GO:1905515">
    <property type="term" value="P:non-motile cilium assembly"/>
    <property type="evidence" value="ECO:0007669"/>
    <property type="project" value="InterPro"/>
</dbReference>
<evidence type="ECO:0000313" key="6">
    <source>
        <dbReference type="Proteomes" id="UP000677054"/>
    </source>
</evidence>
<dbReference type="GO" id="GO:0016020">
    <property type="term" value="C:membrane"/>
    <property type="evidence" value="ECO:0007669"/>
    <property type="project" value="TreeGrafter"/>
</dbReference>
<dbReference type="Pfam" id="PF23351">
    <property type="entry name" value="BBS2_CtH"/>
    <property type="match status" value="1"/>
</dbReference>
<dbReference type="PANTHER" id="PTHR32465:SF0">
    <property type="entry name" value="BARDET-BIEDL SYNDROME 2 PROTEIN"/>
    <property type="match status" value="1"/>
</dbReference>
<dbReference type="EMBL" id="CAJPEV010000489">
    <property type="protein sequence ID" value="CAG0885801.1"/>
    <property type="molecule type" value="Genomic_DNA"/>
</dbReference>
<evidence type="ECO:0000259" key="1">
    <source>
        <dbReference type="Pfam" id="PF14782"/>
    </source>
</evidence>
<evidence type="ECO:0008006" key="7">
    <source>
        <dbReference type="Google" id="ProtNLM"/>
    </source>
</evidence>
<dbReference type="AlphaFoldDB" id="A0A7R8X4P8"/>
<sequence length="330" mass="36899">MGGNGKKAHVELALQTTNDTILRCVMVFGEGVFEGESHVVHPKLRELSSELRVPLFPPRDVPIDLHIKALVGSRTGQHYHVFELTRQLPRFATYAPVDPLSAPEPHGKATFLLHERLPRIAMWLNQTFLFPAEIIASPGQVLEKHFLGLRTSLPLILRIGIDGKAEVLTDDMDIAGDVIQSLASFLNLEDLQVHADFPSEAQKIETLLQKADELQAVRDRLSTDMADNAGIIRTLVIRAEDARILRDWASMKKWYLELAGANRELVNAYTIRYTNSTELSETLKQVNQIVQRAAKLRVGKYKALVVNGCRAAIRDSNTNLLVRVMMNGEA</sequence>
<dbReference type="GO" id="GO:0043005">
    <property type="term" value="C:neuron projection"/>
    <property type="evidence" value="ECO:0007669"/>
    <property type="project" value="TreeGrafter"/>
</dbReference>
<evidence type="ECO:0000259" key="4">
    <source>
        <dbReference type="Pfam" id="PF23353"/>
    </source>
</evidence>
<keyword evidence="6" id="KW-1185">Reference proteome</keyword>
<dbReference type="InterPro" id="IPR055379">
    <property type="entry name" value="BBS2_pf_dom"/>
</dbReference>
<feature type="domain" description="BBS2 C-terminal helix bundle" evidence="3">
    <location>
        <begin position="300"/>
        <end position="325"/>
    </location>
</feature>
<gene>
    <name evidence="5" type="ORF">DSTB1V02_LOCUS3663</name>
</gene>
<protein>
    <recommendedName>
        <fullName evidence="7">Ciliary BBSome complex subunit 2 C-terminal domain-containing protein</fullName>
    </recommendedName>
</protein>
<feature type="domain" description="BBS2 platform" evidence="2">
    <location>
        <begin position="94"/>
        <end position="186"/>
    </location>
</feature>
<dbReference type="Pfam" id="PF14782">
    <property type="entry name" value="BBS2_GAE"/>
    <property type="match status" value="1"/>
</dbReference>
<dbReference type="InterPro" id="IPR055381">
    <property type="entry name" value="BBS2_CtH_dom"/>
</dbReference>
<dbReference type="Pfam" id="PF23350">
    <property type="entry name" value="BBS2_pf"/>
    <property type="match status" value="1"/>
</dbReference>
<dbReference type="Proteomes" id="UP000677054">
    <property type="component" value="Unassembled WGS sequence"/>
</dbReference>
<dbReference type="InterPro" id="IPR029333">
    <property type="entry name" value="BBS2_GAE_dom"/>
</dbReference>
<dbReference type="EMBL" id="LR900006">
    <property type="protein sequence ID" value="CAD7243750.1"/>
    <property type="molecule type" value="Genomic_DNA"/>
</dbReference>
<dbReference type="PANTHER" id="PTHR32465">
    <property type="entry name" value="BARDET-BIEDL SYNDROME 2 PROTEIN"/>
    <property type="match status" value="1"/>
</dbReference>
<dbReference type="OrthoDB" id="2120021at2759"/>
<evidence type="ECO:0000313" key="5">
    <source>
        <dbReference type="EMBL" id="CAD7243750.1"/>
    </source>
</evidence>
<reference evidence="5" key="1">
    <citation type="submission" date="2020-11" db="EMBL/GenBank/DDBJ databases">
        <authorList>
            <person name="Tran Van P."/>
        </authorList>
    </citation>
    <scope>NUCLEOTIDE SEQUENCE</scope>
</reference>
<feature type="domain" description="BBS2 hairpin" evidence="4">
    <location>
        <begin position="198"/>
        <end position="295"/>
    </location>
</feature>
<dbReference type="GO" id="GO:0036064">
    <property type="term" value="C:ciliary basal body"/>
    <property type="evidence" value="ECO:0007669"/>
    <property type="project" value="TreeGrafter"/>
</dbReference>
<dbReference type="InterPro" id="IPR016616">
    <property type="entry name" value="Bardet-Biedl_syndrome_2_prot"/>
</dbReference>
<dbReference type="InterPro" id="IPR055380">
    <property type="entry name" value="BBS2_hp_dom"/>
</dbReference>
<dbReference type="GO" id="GO:0034464">
    <property type="term" value="C:BBSome"/>
    <property type="evidence" value="ECO:0007669"/>
    <property type="project" value="InterPro"/>
</dbReference>
<dbReference type="GO" id="GO:0031514">
    <property type="term" value="C:motile cilium"/>
    <property type="evidence" value="ECO:0007669"/>
    <property type="project" value="TreeGrafter"/>
</dbReference>
<evidence type="ECO:0000259" key="2">
    <source>
        <dbReference type="Pfam" id="PF23350"/>
    </source>
</evidence>
<organism evidence="5">
    <name type="scientific">Darwinula stevensoni</name>
    <dbReference type="NCBI Taxonomy" id="69355"/>
    <lineage>
        <taxon>Eukaryota</taxon>
        <taxon>Metazoa</taxon>
        <taxon>Ecdysozoa</taxon>
        <taxon>Arthropoda</taxon>
        <taxon>Crustacea</taxon>
        <taxon>Oligostraca</taxon>
        <taxon>Ostracoda</taxon>
        <taxon>Podocopa</taxon>
        <taxon>Podocopida</taxon>
        <taxon>Darwinulocopina</taxon>
        <taxon>Darwinuloidea</taxon>
        <taxon>Darwinulidae</taxon>
        <taxon>Darwinula</taxon>
    </lineage>
</organism>
<feature type="domain" description="BBS2 GAE" evidence="1">
    <location>
        <begin position="6"/>
        <end position="91"/>
    </location>
</feature>
<evidence type="ECO:0000259" key="3">
    <source>
        <dbReference type="Pfam" id="PF23351"/>
    </source>
</evidence>